<dbReference type="GO" id="GO:0009982">
    <property type="term" value="F:pseudouridine synthase activity"/>
    <property type="evidence" value="ECO:0007669"/>
    <property type="project" value="InterPro"/>
</dbReference>
<evidence type="ECO:0000313" key="3">
    <source>
        <dbReference type="Proteomes" id="UP001054857"/>
    </source>
</evidence>
<feature type="non-terminal residue" evidence="2">
    <location>
        <position position="237"/>
    </location>
</feature>
<dbReference type="Proteomes" id="UP001054857">
    <property type="component" value="Unassembled WGS sequence"/>
</dbReference>
<comment type="caution">
    <text evidence="2">The sequence shown here is derived from an EMBL/GenBank/DDBJ whole genome shotgun (WGS) entry which is preliminary data.</text>
</comment>
<reference evidence="2 3" key="1">
    <citation type="journal article" date="2021" name="Sci. Rep.">
        <title>Genome sequencing of the multicellular alga Astrephomene provides insights into convergent evolution of germ-soma differentiation.</title>
        <authorList>
            <person name="Yamashita S."/>
            <person name="Yamamoto K."/>
            <person name="Matsuzaki R."/>
            <person name="Suzuki S."/>
            <person name="Yamaguchi H."/>
            <person name="Hirooka S."/>
            <person name="Minakuchi Y."/>
            <person name="Miyagishima S."/>
            <person name="Kawachi M."/>
            <person name="Toyoda A."/>
            <person name="Nozaki H."/>
        </authorList>
    </citation>
    <scope>NUCLEOTIDE SEQUENCE [LARGE SCALE GENOMIC DNA]</scope>
    <source>
        <strain evidence="2 3">NIES-4017</strain>
    </source>
</reference>
<protein>
    <submittedName>
        <fullName evidence="2">Uncharacterized protein</fullName>
    </submittedName>
</protein>
<gene>
    <name evidence="2" type="ORF">Agub_g13095</name>
</gene>
<dbReference type="EMBL" id="BMAR01000042">
    <property type="protein sequence ID" value="GFR50840.1"/>
    <property type="molecule type" value="Genomic_DNA"/>
</dbReference>
<name>A0AAD3HSD1_9CHLO</name>
<dbReference type="GO" id="GO:0003723">
    <property type="term" value="F:RNA binding"/>
    <property type="evidence" value="ECO:0007669"/>
    <property type="project" value="InterPro"/>
</dbReference>
<proteinExistence type="predicted"/>
<evidence type="ECO:0000313" key="2">
    <source>
        <dbReference type="EMBL" id="GFR50840.1"/>
    </source>
</evidence>
<accession>A0AAD3HSD1</accession>
<feature type="compositionally biased region" description="Low complexity" evidence="1">
    <location>
        <begin position="91"/>
        <end position="117"/>
    </location>
</feature>
<dbReference type="GO" id="GO:0001522">
    <property type="term" value="P:pseudouridine synthesis"/>
    <property type="evidence" value="ECO:0007669"/>
    <property type="project" value="InterPro"/>
</dbReference>
<feature type="compositionally biased region" description="Low complexity" evidence="1">
    <location>
        <begin position="58"/>
        <end position="68"/>
    </location>
</feature>
<dbReference type="InterPro" id="IPR020103">
    <property type="entry name" value="PsdUridine_synth_cat_dom_sf"/>
</dbReference>
<feature type="non-terminal residue" evidence="2">
    <location>
        <position position="1"/>
    </location>
</feature>
<feature type="region of interest" description="Disordered" evidence="1">
    <location>
        <begin position="58"/>
        <end position="136"/>
    </location>
</feature>
<keyword evidence="3" id="KW-1185">Reference proteome</keyword>
<sequence>LPPADIAAAITAAAPCAAPGSLRALAVQLRPRHFHATFSALWRRYIYLFPLRRPNTHPLTTTATTTTSPSPPPTESSDCSNSGNTRQQDGSNTCSHPPRSSSSSFPTSTSSHPAAPASEPPPHPRRPPLPPEVFTADPDPVLLAAQLRQLQHRRLDFLAAARDTPPGKDGMCTLHLARCFVAELPSRLAGTAVGGLKTGVPLAAAAAASPGSPSESNVVEAVRQDNAPVRVLCVELV</sequence>
<feature type="compositionally biased region" description="Polar residues" evidence="1">
    <location>
        <begin position="78"/>
        <end position="90"/>
    </location>
</feature>
<dbReference type="AlphaFoldDB" id="A0AAD3HSD1"/>
<dbReference type="SUPFAM" id="SSF55120">
    <property type="entry name" value="Pseudouridine synthase"/>
    <property type="match status" value="1"/>
</dbReference>
<organism evidence="2 3">
    <name type="scientific">Astrephomene gubernaculifera</name>
    <dbReference type="NCBI Taxonomy" id="47775"/>
    <lineage>
        <taxon>Eukaryota</taxon>
        <taxon>Viridiplantae</taxon>
        <taxon>Chlorophyta</taxon>
        <taxon>core chlorophytes</taxon>
        <taxon>Chlorophyceae</taxon>
        <taxon>CS clade</taxon>
        <taxon>Chlamydomonadales</taxon>
        <taxon>Astrephomenaceae</taxon>
        <taxon>Astrephomene</taxon>
    </lineage>
</organism>
<evidence type="ECO:0000256" key="1">
    <source>
        <dbReference type="SAM" id="MobiDB-lite"/>
    </source>
</evidence>